<feature type="compositionally biased region" description="Basic and acidic residues" evidence="2">
    <location>
        <begin position="84"/>
        <end position="93"/>
    </location>
</feature>
<accession>A0AAN8I425</accession>
<proteinExistence type="predicted"/>
<feature type="compositionally biased region" description="Basic and acidic residues" evidence="2">
    <location>
        <begin position="45"/>
        <end position="65"/>
    </location>
</feature>
<comment type="caution">
    <text evidence="3">The sequence shown here is derived from an EMBL/GenBank/DDBJ whole genome shotgun (WGS) entry which is preliminary data.</text>
</comment>
<keyword evidence="1" id="KW-0175">Coiled coil</keyword>
<reference evidence="3 4" key="1">
    <citation type="submission" date="2022-12" db="EMBL/GenBank/DDBJ databases">
        <title>Genomic features and morphological characterization of a novel Knufia sp. strain isolated from spacecraft assembly facility.</title>
        <authorList>
            <person name="Teixeira M."/>
            <person name="Chander A.M."/>
            <person name="Stajich J.E."/>
            <person name="Venkateswaran K."/>
        </authorList>
    </citation>
    <scope>NUCLEOTIDE SEQUENCE [LARGE SCALE GENOMIC DNA]</scope>
    <source>
        <strain evidence="3 4">FJI-L2-BK-P2</strain>
    </source>
</reference>
<feature type="region of interest" description="Disordered" evidence="2">
    <location>
        <begin position="45"/>
        <end position="104"/>
    </location>
</feature>
<dbReference type="AlphaFoldDB" id="A0AAN8I425"/>
<dbReference type="Proteomes" id="UP001316803">
    <property type="component" value="Unassembled WGS sequence"/>
</dbReference>
<dbReference type="EMBL" id="JAKLMC020000037">
    <property type="protein sequence ID" value="KAK5949295.1"/>
    <property type="molecule type" value="Genomic_DNA"/>
</dbReference>
<evidence type="ECO:0000313" key="3">
    <source>
        <dbReference type="EMBL" id="KAK5949295.1"/>
    </source>
</evidence>
<gene>
    <name evidence="3" type="ORF">OHC33_009648</name>
</gene>
<feature type="compositionally biased region" description="Basic and acidic residues" evidence="2">
    <location>
        <begin position="202"/>
        <end position="212"/>
    </location>
</feature>
<keyword evidence="4" id="KW-1185">Reference proteome</keyword>
<feature type="region of interest" description="Disordered" evidence="2">
    <location>
        <begin position="139"/>
        <end position="255"/>
    </location>
</feature>
<feature type="compositionally biased region" description="Basic and acidic residues" evidence="2">
    <location>
        <begin position="236"/>
        <end position="245"/>
    </location>
</feature>
<evidence type="ECO:0000313" key="4">
    <source>
        <dbReference type="Proteomes" id="UP001316803"/>
    </source>
</evidence>
<protein>
    <submittedName>
        <fullName evidence="3">Uncharacterized protein</fullName>
    </submittedName>
</protein>
<name>A0AAN8I425_9EURO</name>
<evidence type="ECO:0000256" key="2">
    <source>
        <dbReference type="SAM" id="MobiDB-lite"/>
    </source>
</evidence>
<evidence type="ECO:0000256" key="1">
    <source>
        <dbReference type="SAM" id="Coils"/>
    </source>
</evidence>
<organism evidence="3 4">
    <name type="scientific">Knufia fluminis</name>
    <dbReference type="NCBI Taxonomy" id="191047"/>
    <lineage>
        <taxon>Eukaryota</taxon>
        <taxon>Fungi</taxon>
        <taxon>Dikarya</taxon>
        <taxon>Ascomycota</taxon>
        <taxon>Pezizomycotina</taxon>
        <taxon>Eurotiomycetes</taxon>
        <taxon>Chaetothyriomycetidae</taxon>
        <taxon>Chaetothyriales</taxon>
        <taxon>Trichomeriaceae</taxon>
        <taxon>Knufia</taxon>
    </lineage>
</organism>
<feature type="compositionally biased region" description="Acidic residues" evidence="2">
    <location>
        <begin position="177"/>
        <end position="191"/>
    </location>
</feature>
<feature type="coiled-coil region" evidence="1">
    <location>
        <begin position="8"/>
        <end position="42"/>
    </location>
</feature>
<sequence length="255" mass="28569">MDAAYNALSRCETDIEVATEELVKLREEIERIQTDIAYYQSTARIEHKDVEHDQGTARPQGREEETSSPADPHNLHRTVQLFEHTAHHPECKTRRSSSKYGRPEHCTTCLTSCLDLECWNPANHKTALRRQPWLRWKERQDRDRIAAGPTGEDGEPRGPVPPEESDMESCSSHSHMEEEEYSSDETQDGDSDNASSLGSVEYSRKGDSEQKANNEQCTDGSEDTSSSEEGSLPSSEDMKWTRGGDEGDAGPQGTV</sequence>